<organism evidence="10 11">
    <name type="scientific">Lyophyllum shimeji</name>
    <name type="common">Hon-shimeji</name>
    <name type="synonym">Tricholoma shimeji</name>
    <dbReference type="NCBI Taxonomy" id="47721"/>
    <lineage>
        <taxon>Eukaryota</taxon>
        <taxon>Fungi</taxon>
        <taxon>Dikarya</taxon>
        <taxon>Basidiomycota</taxon>
        <taxon>Agaricomycotina</taxon>
        <taxon>Agaricomycetes</taxon>
        <taxon>Agaricomycetidae</taxon>
        <taxon>Agaricales</taxon>
        <taxon>Tricholomatineae</taxon>
        <taxon>Lyophyllaceae</taxon>
        <taxon>Lyophyllum</taxon>
    </lineage>
</organism>
<evidence type="ECO:0000256" key="5">
    <source>
        <dbReference type="ARBA" id="ARBA00022801"/>
    </source>
</evidence>
<dbReference type="InterPro" id="IPR001584">
    <property type="entry name" value="Integrase_cat-core"/>
</dbReference>
<evidence type="ECO:0000256" key="6">
    <source>
        <dbReference type="ARBA" id="ARBA00022884"/>
    </source>
</evidence>
<feature type="domain" description="Integrase catalytic" evidence="9">
    <location>
        <begin position="67"/>
        <end position="249"/>
    </location>
</feature>
<dbReference type="Pfam" id="PF24626">
    <property type="entry name" value="SH3_Tf2-1"/>
    <property type="match status" value="1"/>
</dbReference>
<dbReference type="InterPro" id="IPR000953">
    <property type="entry name" value="Chromo/chromo_shadow_dom"/>
</dbReference>
<keyword evidence="1" id="KW-0808">Transferase</keyword>
<dbReference type="GO" id="GO:0016787">
    <property type="term" value="F:hydrolase activity"/>
    <property type="evidence" value="ECO:0007669"/>
    <property type="project" value="UniProtKB-KW"/>
</dbReference>
<dbReference type="PANTHER" id="PTHR37984:SF15">
    <property type="entry name" value="INTEGRASE CATALYTIC DOMAIN-CONTAINING PROTEIN"/>
    <property type="match status" value="1"/>
</dbReference>
<evidence type="ECO:0000313" key="10">
    <source>
        <dbReference type="EMBL" id="GLB42961.1"/>
    </source>
</evidence>
<dbReference type="SUPFAM" id="SSF56672">
    <property type="entry name" value="DNA/RNA polymerases"/>
    <property type="match status" value="1"/>
</dbReference>
<feature type="domain" description="Chromo" evidence="8">
    <location>
        <begin position="394"/>
        <end position="453"/>
    </location>
</feature>
<evidence type="ECO:0000259" key="8">
    <source>
        <dbReference type="PROSITE" id="PS50013"/>
    </source>
</evidence>
<keyword evidence="11" id="KW-1185">Reference proteome</keyword>
<evidence type="ECO:0000256" key="1">
    <source>
        <dbReference type="ARBA" id="ARBA00022679"/>
    </source>
</evidence>
<gene>
    <name evidence="10" type="ORF">LshimejAT787_1204100</name>
</gene>
<evidence type="ECO:0000256" key="3">
    <source>
        <dbReference type="ARBA" id="ARBA00022722"/>
    </source>
</evidence>
<dbReference type="Pfam" id="PF00385">
    <property type="entry name" value="Chromo"/>
    <property type="match status" value="1"/>
</dbReference>
<evidence type="ECO:0000256" key="7">
    <source>
        <dbReference type="ARBA" id="ARBA00022918"/>
    </source>
</evidence>
<keyword evidence="6" id="KW-0694">RNA-binding</keyword>
<keyword evidence="4" id="KW-0255">Endonuclease</keyword>
<dbReference type="GO" id="GO:0004519">
    <property type="term" value="F:endonuclease activity"/>
    <property type="evidence" value="ECO:0007669"/>
    <property type="project" value="UniProtKB-KW"/>
</dbReference>
<dbReference type="InterPro" id="IPR016197">
    <property type="entry name" value="Chromo-like_dom_sf"/>
</dbReference>
<accession>A0A9P3PXF9</accession>
<dbReference type="Proteomes" id="UP001063166">
    <property type="component" value="Unassembled WGS sequence"/>
</dbReference>
<comment type="caution">
    <text evidence="10">The sequence shown here is derived from an EMBL/GenBank/DDBJ whole genome shotgun (WGS) entry which is preliminary data.</text>
</comment>
<proteinExistence type="predicted"/>
<dbReference type="GO" id="GO:0005634">
    <property type="term" value="C:nucleus"/>
    <property type="evidence" value="ECO:0007669"/>
    <property type="project" value="UniProtKB-ARBA"/>
</dbReference>
<dbReference type="GO" id="GO:0003964">
    <property type="term" value="F:RNA-directed DNA polymerase activity"/>
    <property type="evidence" value="ECO:0007669"/>
    <property type="project" value="UniProtKB-KW"/>
</dbReference>
<dbReference type="Gene3D" id="2.40.50.40">
    <property type="match status" value="1"/>
</dbReference>
<dbReference type="SUPFAM" id="SSF54160">
    <property type="entry name" value="Chromo domain-like"/>
    <property type="match status" value="1"/>
</dbReference>
<dbReference type="GO" id="GO:0003723">
    <property type="term" value="F:RNA binding"/>
    <property type="evidence" value="ECO:0007669"/>
    <property type="project" value="UniProtKB-KW"/>
</dbReference>
<dbReference type="InterPro" id="IPR041373">
    <property type="entry name" value="RT_RNaseH"/>
</dbReference>
<dbReference type="CDD" id="cd00024">
    <property type="entry name" value="CD_CSD"/>
    <property type="match status" value="1"/>
</dbReference>
<keyword evidence="7" id="KW-0695">RNA-directed DNA polymerase</keyword>
<evidence type="ECO:0000256" key="4">
    <source>
        <dbReference type="ARBA" id="ARBA00022759"/>
    </source>
</evidence>
<dbReference type="InterPro" id="IPR012337">
    <property type="entry name" value="RNaseH-like_sf"/>
</dbReference>
<keyword evidence="3" id="KW-0540">Nuclease</keyword>
<dbReference type="OrthoDB" id="115435at2759"/>
<dbReference type="AlphaFoldDB" id="A0A9P3PXF9"/>
<dbReference type="GO" id="GO:0015074">
    <property type="term" value="P:DNA integration"/>
    <property type="evidence" value="ECO:0007669"/>
    <property type="project" value="InterPro"/>
</dbReference>
<dbReference type="Gene3D" id="3.30.420.10">
    <property type="entry name" value="Ribonuclease H-like superfamily/Ribonuclease H"/>
    <property type="match status" value="1"/>
</dbReference>
<sequence>MAPPVFFIKKKDGSLRLVQDYRALNAITVKNRYLLPLISELINNLRDSRGTNAVEQNYEIHDKEMLAIIRPLEEWRHFLEGAQEDVVAKAAAALKSARSGVRSVRSAEWSEDQGILMFRGRMGKCAHFIPTHTTCTAMGAANLYRKHVWKLHGLPNAFISNCGPQFIAEFTWELYRLLGIKLSTSTAYHPQSDGQTERVNQELEQYLWVFCNERQDDWDDLLPEVEFQYNNHVHSATKYTPFMLDTGRNPHMGFEPWPLNSNNETVNEFFERMKLAQEEAKVALAKAKDDMAWYYDQRRIPAPEYKSGDHVYLDASDIQTTRPSKKLSHRYLGPYTIERQVGPLTYKLRLPRSMSRLHPVFNAVKLRPAPPDPIPGRRARPPPPPTLIDNEEWFDVEDILDSRFFRRKLQYKVKWKGYGYEDAAWEPVENVAHARDLVREFHRRHPEAPKQVRRMFFVDPAVLQAARTPVHRGAAP</sequence>
<dbReference type="PROSITE" id="PS50013">
    <property type="entry name" value="CHROMO_2"/>
    <property type="match status" value="1"/>
</dbReference>
<evidence type="ECO:0000259" key="9">
    <source>
        <dbReference type="PROSITE" id="PS50994"/>
    </source>
</evidence>
<dbReference type="PANTHER" id="PTHR37984">
    <property type="entry name" value="PROTEIN CBG26694"/>
    <property type="match status" value="1"/>
</dbReference>
<dbReference type="EMBL" id="BRPK01000012">
    <property type="protein sequence ID" value="GLB42961.1"/>
    <property type="molecule type" value="Genomic_DNA"/>
</dbReference>
<evidence type="ECO:0000256" key="2">
    <source>
        <dbReference type="ARBA" id="ARBA00022695"/>
    </source>
</evidence>
<dbReference type="Pfam" id="PF17917">
    <property type="entry name" value="RT_RNaseH"/>
    <property type="match status" value="1"/>
</dbReference>
<dbReference type="PROSITE" id="PS50994">
    <property type="entry name" value="INTEGRASE"/>
    <property type="match status" value="1"/>
</dbReference>
<dbReference type="InterPro" id="IPR056924">
    <property type="entry name" value="SH3_Tf2-1"/>
</dbReference>
<reference evidence="10" key="1">
    <citation type="submission" date="2022-07" db="EMBL/GenBank/DDBJ databases">
        <title>The genome of Lyophyllum shimeji provides insight into the initial evolution of ectomycorrhizal fungal genome.</title>
        <authorList>
            <person name="Kobayashi Y."/>
            <person name="Shibata T."/>
            <person name="Hirakawa H."/>
            <person name="Shigenobu S."/>
            <person name="Nishiyama T."/>
            <person name="Yamada A."/>
            <person name="Hasebe M."/>
            <person name="Kawaguchi M."/>
        </authorList>
    </citation>
    <scope>NUCLEOTIDE SEQUENCE</scope>
    <source>
        <strain evidence="10">AT787</strain>
    </source>
</reference>
<name>A0A9P3PXF9_LYOSH</name>
<dbReference type="GO" id="GO:0006338">
    <property type="term" value="P:chromatin remodeling"/>
    <property type="evidence" value="ECO:0007669"/>
    <property type="project" value="UniProtKB-ARBA"/>
</dbReference>
<dbReference type="SMART" id="SM00298">
    <property type="entry name" value="CHROMO"/>
    <property type="match status" value="1"/>
</dbReference>
<dbReference type="InterPro" id="IPR043502">
    <property type="entry name" value="DNA/RNA_pol_sf"/>
</dbReference>
<dbReference type="InterPro" id="IPR023780">
    <property type="entry name" value="Chromo_domain"/>
</dbReference>
<protein>
    <submittedName>
        <fullName evidence="10">Retrotransposable element tf2 155 kDa protein type 1-like</fullName>
    </submittedName>
</protein>
<dbReference type="SUPFAM" id="SSF53098">
    <property type="entry name" value="Ribonuclease H-like"/>
    <property type="match status" value="1"/>
</dbReference>
<keyword evidence="2" id="KW-0548">Nucleotidyltransferase</keyword>
<keyword evidence="5" id="KW-0378">Hydrolase</keyword>
<dbReference type="InterPro" id="IPR036397">
    <property type="entry name" value="RNaseH_sf"/>
</dbReference>
<dbReference type="InterPro" id="IPR050951">
    <property type="entry name" value="Retrovirus_Pol_polyprotein"/>
</dbReference>
<evidence type="ECO:0000313" key="11">
    <source>
        <dbReference type="Proteomes" id="UP001063166"/>
    </source>
</evidence>
<dbReference type="Gene3D" id="3.10.10.10">
    <property type="entry name" value="HIV Type 1 Reverse Transcriptase, subunit A, domain 1"/>
    <property type="match status" value="1"/>
</dbReference>